<evidence type="ECO:0000256" key="2">
    <source>
        <dbReference type="ARBA" id="ARBA00022777"/>
    </source>
</evidence>
<protein>
    <submittedName>
        <fullName evidence="4">Dak phosphatase</fullName>
    </submittedName>
</protein>
<organism evidence="4 5">
    <name type="scientific">Polychaeton citri CBS 116435</name>
    <dbReference type="NCBI Taxonomy" id="1314669"/>
    <lineage>
        <taxon>Eukaryota</taxon>
        <taxon>Fungi</taxon>
        <taxon>Dikarya</taxon>
        <taxon>Ascomycota</taxon>
        <taxon>Pezizomycotina</taxon>
        <taxon>Dothideomycetes</taxon>
        <taxon>Dothideomycetidae</taxon>
        <taxon>Capnodiales</taxon>
        <taxon>Capnodiaceae</taxon>
        <taxon>Polychaeton</taxon>
    </lineage>
</organism>
<sequence length="471" mass="50308">LLRPSVKAIRTTKGPSILVDEKLAKSKFVHIVAVGNLGNFSSTLLDKRDVTAIVTGQRGGGLLITADIIHTLKQEGMAQSQGIVVVRAGKERRVAVHGSDVVEVETAGELEMNHVLQLLAASTDSCRTSIHRTTELLKAFAKSASTAVARFHTEKVNTNPAVVGELGITGYEQAKVTVASSLKHAMKAHGAQTEKTVYSVHYSDINGLSRLENYILAKDIAEFLASQSVPFQISHSTILDHDELARGFVISICPIPEHSLHAQRTPKAHTPHAVDDHVLKKVLSPTSAVMSFNDAEVRKRIEAGCDAVIKAEPIITEYDTIVGDGDCGYTLRDGAKQVLNFILGKDLSRLPETVGDLVRDLEVNMGGTSGALYCIYLTALAASLASESTVPKALNGALAQMLKYTRARVGDRTMMDALIPFVETLDGTNDVGEAIAHAKSGVDGTKKMQATLGRSTYLDDSATQGVPDPGA</sequence>
<dbReference type="SMART" id="SM01120">
    <property type="entry name" value="Dak2"/>
    <property type="match status" value="1"/>
</dbReference>
<reference evidence="4" key="1">
    <citation type="journal article" date="2020" name="Stud. Mycol.">
        <title>101 Dothideomycetes genomes: a test case for predicting lifestyles and emergence of pathogens.</title>
        <authorList>
            <person name="Haridas S."/>
            <person name="Albert R."/>
            <person name="Binder M."/>
            <person name="Bloem J."/>
            <person name="Labutti K."/>
            <person name="Salamov A."/>
            <person name="Andreopoulos B."/>
            <person name="Baker S."/>
            <person name="Barry K."/>
            <person name="Bills G."/>
            <person name="Bluhm B."/>
            <person name="Cannon C."/>
            <person name="Castanera R."/>
            <person name="Culley D."/>
            <person name="Daum C."/>
            <person name="Ezra D."/>
            <person name="Gonzalez J."/>
            <person name="Henrissat B."/>
            <person name="Kuo A."/>
            <person name="Liang C."/>
            <person name="Lipzen A."/>
            <person name="Lutzoni F."/>
            <person name="Magnuson J."/>
            <person name="Mondo S."/>
            <person name="Nolan M."/>
            <person name="Ohm R."/>
            <person name="Pangilinan J."/>
            <person name="Park H.-J."/>
            <person name="Ramirez L."/>
            <person name="Alfaro M."/>
            <person name="Sun H."/>
            <person name="Tritt A."/>
            <person name="Yoshinaga Y."/>
            <person name="Zwiers L.-H."/>
            <person name="Turgeon B."/>
            <person name="Goodwin S."/>
            <person name="Spatafora J."/>
            <person name="Crous P."/>
            <person name="Grigoriev I."/>
        </authorList>
    </citation>
    <scope>NUCLEOTIDE SEQUENCE</scope>
    <source>
        <strain evidence="4">CBS 116435</strain>
    </source>
</reference>
<dbReference type="GO" id="GO:0019563">
    <property type="term" value="P:glycerol catabolic process"/>
    <property type="evidence" value="ECO:0007669"/>
    <property type="project" value="TreeGrafter"/>
</dbReference>
<dbReference type="OrthoDB" id="2139957at2759"/>
<keyword evidence="1" id="KW-0808">Transferase</keyword>
<dbReference type="PANTHER" id="PTHR28629">
    <property type="entry name" value="TRIOKINASE/FMN CYCLASE"/>
    <property type="match status" value="1"/>
</dbReference>
<evidence type="ECO:0000256" key="1">
    <source>
        <dbReference type="ARBA" id="ARBA00022679"/>
    </source>
</evidence>
<dbReference type="Proteomes" id="UP000799441">
    <property type="component" value="Unassembled WGS sequence"/>
</dbReference>
<dbReference type="EMBL" id="MU003822">
    <property type="protein sequence ID" value="KAF2718582.1"/>
    <property type="molecule type" value="Genomic_DNA"/>
</dbReference>
<evidence type="ECO:0000313" key="5">
    <source>
        <dbReference type="Proteomes" id="UP000799441"/>
    </source>
</evidence>
<evidence type="ECO:0000259" key="3">
    <source>
        <dbReference type="PROSITE" id="PS51480"/>
    </source>
</evidence>
<dbReference type="Pfam" id="PF02734">
    <property type="entry name" value="Dak2"/>
    <property type="match status" value="1"/>
</dbReference>
<dbReference type="AlphaFoldDB" id="A0A9P4Q5V6"/>
<accession>A0A9P4Q5V6</accession>
<dbReference type="PANTHER" id="PTHR28629:SF4">
    <property type="entry name" value="TRIOKINASE_FMN CYCLASE"/>
    <property type="match status" value="1"/>
</dbReference>
<proteinExistence type="predicted"/>
<dbReference type="GO" id="GO:0005829">
    <property type="term" value="C:cytosol"/>
    <property type="evidence" value="ECO:0007669"/>
    <property type="project" value="TreeGrafter"/>
</dbReference>
<gene>
    <name evidence="4" type="ORF">K431DRAFT_206459</name>
</gene>
<dbReference type="InterPro" id="IPR050861">
    <property type="entry name" value="Dihydroxyacetone_Kinase"/>
</dbReference>
<feature type="non-terminal residue" evidence="4">
    <location>
        <position position="1"/>
    </location>
</feature>
<feature type="non-terminal residue" evidence="4">
    <location>
        <position position="471"/>
    </location>
</feature>
<dbReference type="SUPFAM" id="SSF101473">
    <property type="entry name" value="DhaL-like"/>
    <property type="match status" value="1"/>
</dbReference>
<dbReference type="PROSITE" id="PS51480">
    <property type="entry name" value="DHAL"/>
    <property type="match status" value="1"/>
</dbReference>
<feature type="domain" description="DhaL" evidence="3">
    <location>
        <begin position="295"/>
        <end position="471"/>
    </location>
</feature>
<dbReference type="Gene3D" id="1.25.40.340">
    <property type="match status" value="1"/>
</dbReference>
<comment type="caution">
    <text evidence="4">The sequence shown here is derived from an EMBL/GenBank/DDBJ whole genome shotgun (WGS) entry which is preliminary data.</text>
</comment>
<dbReference type="GO" id="GO:0004371">
    <property type="term" value="F:glycerone kinase activity"/>
    <property type="evidence" value="ECO:0007669"/>
    <property type="project" value="InterPro"/>
</dbReference>
<keyword evidence="5" id="KW-1185">Reference proteome</keyword>
<name>A0A9P4Q5V6_9PEZI</name>
<evidence type="ECO:0000313" key="4">
    <source>
        <dbReference type="EMBL" id="KAF2718582.1"/>
    </source>
</evidence>
<keyword evidence="2" id="KW-0418">Kinase</keyword>
<dbReference type="InterPro" id="IPR036117">
    <property type="entry name" value="DhaL_dom_sf"/>
</dbReference>
<dbReference type="InterPro" id="IPR004007">
    <property type="entry name" value="DhaL_dom"/>
</dbReference>